<dbReference type="Proteomes" id="UP000030302">
    <property type="component" value="Chromosome"/>
</dbReference>
<dbReference type="AlphaFoldDB" id="A0A0A1F4L1"/>
<dbReference type="OrthoDB" id="9937093at2"/>
<gene>
    <name evidence="1" type="ORF">LT85_0498</name>
</gene>
<dbReference type="HOGENOM" id="CLU_2768687_0_0_4"/>
<organism evidence="1 2">
    <name type="scientific">Collimonas arenae</name>
    <dbReference type="NCBI Taxonomy" id="279058"/>
    <lineage>
        <taxon>Bacteria</taxon>
        <taxon>Pseudomonadati</taxon>
        <taxon>Pseudomonadota</taxon>
        <taxon>Betaproteobacteria</taxon>
        <taxon>Burkholderiales</taxon>
        <taxon>Oxalobacteraceae</taxon>
        <taxon>Collimonas</taxon>
    </lineage>
</organism>
<protein>
    <submittedName>
        <fullName evidence="1">Uncharacterized protein</fullName>
    </submittedName>
</protein>
<evidence type="ECO:0000313" key="1">
    <source>
        <dbReference type="EMBL" id="AIY39658.1"/>
    </source>
</evidence>
<keyword evidence="2" id="KW-1185">Reference proteome</keyword>
<name>A0A0A1F4L1_9BURK</name>
<proteinExistence type="predicted"/>
<dbReference type="RefSeq" id="WP_038484841.1">
    <property type="nucleotide sequence ID" value="NZ_CP009962.1"/>
</dbReference>
<dbReference type="EMBL" id="CP009962">
    <property type="protein sequence ID" value="AIY39658.1"/>
    <property type="molecule type" value="Genomic_DNA"/>
</dbReference>
<reference evidence="2" key="1">
    <citation type="journal article" date="2014" name="Soil Biol. Biochem.">
        <title>Structure and function of bacterial communities in ageing soils: Insights from the Mendocino ecological staircase.</title>
        <authorList>
            <person name="Uroz S."/>
            <person name="Tech J.J."/>
            <person name="Sawaya N.A."/>
            <person name="Frey-Klett P."/>
            <person name="Leveau J.H.J."/>
        </authorList>
    </citation>
    <scope>NUCLEOTIDE SEQUENCE [LARGE SCALE GENOMIC DNA]</scope>
    <source>
        <strain evidence="2">Cal35</strain>
    </source>
</reference>
<accession>A0A0A1F4L1</accession>
<dbReference type="KEGG" id="care:LT85_0498"/>
<evidence type="ECO:0000313" key="2">
    <source>
        <dbReference type="Proteomes" id="UP000030302"/>
    </source>
</evidence>
<sequence>MDSTGYSFSQNQSNLINANLDKNAADVNAQMAQLEQQAMDDALWRMAQNNIMAKMKGLNTLAKSANDMS</sequence>